<organism evidence="1 2">
    <name type="scientific">Harryflintia acetispora</name>
    <dbReference type="NCBI Taxonomy" id="1849041"/>
    <lineage>
        <taxon>Bacteria</taxon>
        <taxon>Bacillati</taxon>
        <taxon>Bacillota</taxon>
        <taxon>Clostridia</taxon>
        <taxon>Eubacteriales</taxon>
        <taxon>Oscillospiraceae</taxon>
        <taxon>Harryflintia</taxon>
    </lineage>
</organism>
<reference evidence="1 2" key="1">
    <citation type="submission" date="2019-03" db="EMBL/GenBank/DDBJ databases">
        <title>Genomic Encyclopedia of Type Strains, Phase IV (KMG-IV): sequencing the most valuable type-strain genomes for metagenomic binning, comparative biology and taxonomic classification.</title>
        <authorList>
            <person name="Goeker M."/>
        </authorList>
    </citation>
    <scope>NUCLEOTIDE SEQUENCE [LARGE SCALE GENOMIC DNA]</scope>
    <source>
        <strain evidence="1 2">DSM 100433</strain>
    </source>
</reference>
<dbReference type="Pfam" id="PF18937">
    <property type="entry name" value="DUF5685"/>
    <property type="match status" value="1"/>
</dbReference>
<proteinExistence type="predicted"/>
<evidence type="ECO:0000313" key="1">
    <source>
        <dbReference type="EMBL" id="TCL44636.1"/>
    </source>
</evidence>
<keyword evidence="2" id="KW-1185">Reference proteome</keyword>
<accession>A0A9X8Y938</accession>
<dbReference type="Proteomes" id="UP000294682">
    <property type="component" value="Unassembled WGS sequence"/>
</dbReference>
<dbReference type="AlphaFoldDB" id="A0A9X8Y938"/>
<comment type="caution">
    <text evidence="1">The sequence shown here is derived from an EMBL/GenBank/DDBJ whole genome shotgun (WGS) entry which is preliminary data.</text>
</comment>
<name>A0A9X8Y938_9FIRM</name>
<dbReference type="EMBL" id="SLUK01000002">
    <property type="protein sequence ID" value="TCL44636.1"/>
    <property type="molecule type" value="Genomic_DNA"/>
</dbReference>
<gene>
    <name evidence="1" type="ORF">EDD78_102262</name>
</gene>
<protein>
    <submittedName>
        <fullName evidence="1">Uncharacterized protein</fullName>
    </submittedName>
</protein>
<sequence length="299" mass="34126">MQGCVCRVFGYIKPWKPQLRICEFDTYKAIYCGLCKQLSHSYGPFARLTLSYDFTFLALLDMALGDESPQFKTENCLYNPLKKKPCCVSCQSLHYSASVAMLIYYYKILDNIQDERYPQKLLYRLALPFARRARKKAAAEYPKLDRRIGEQMKDQAALEQNNCDSVDRASEPTANCLAFLFEELSQEEGERRVLSRLGYLLGRWVYLCDALDDIGEDIAKKRYNPFVLRSGAPNGLPLDRLREEAVFSLNLTMGEIVKSFDLLRLRRYEGILSNVINLGLKATVQTLASGPEAEKDTGV</sequence>
<dbReference type="InterPro" id="IPR043740">
    <property type="entry name" value="DUF5685"/>
</dbReference>
<evidence type="ECO:0000313" key="2">
    <source>
        <dbReference type="Proteomes" id="UP000294682"/>
    </source>
</evidence>